<proteinExistence type="predicted"/>
<reference evidence="3" key="1">
    <citation type="journal article" date="2019" name="Int. J. Syst. Evol. Microbiol.">
        <title>The Global Catalogue of Microorganisms (GCM) 10K type strain sequencing project: providing services to taxonomists for standard genome sequencing and annotation.</title>
        <authorList>
            <consortium name="The Broad Institute Genomics Platform"/>
            <consortium name="The Broad Institute Genome Sequencing Center for Infectious Disease"/>
            <person name="Wu L."/>
            <person name="Ma J."/>
        </authorList>
    </citation>
    <scope>NUCLEOTIDE SEQUENCE [LARGE SCALE GENOMIC DNA]</scope>
    <source>
        <strain evidence="3">CGMCC 1.12791</strain>
    </source>
</reference>
<evidence type="ECO:0000313" key="3">
    <source>
        <dbReference type="Proteomes" id="UP000597341"/>
    </source>
</evidence>
<dbReference type="Proteomes" id="UP000597341">
    <property type="component" value="Unassembled WGS sequence"/>
</dbReference>
<feature type="compositionally biased region" description="Low complexity" evidence="1">
    <location>
        <begin position="10"/>
        <end position="19"/>
    </location>
</feature>
<comment type="caution">
    <text evidence="2">The sequence shown here is derived from an EMBL/GenBank/DDBJ whole genome shotgun (WGS) entry which is preliminary data.</text>
</comment>
<name>A0ABQ3HP71_9ACTN</name>
<protein>
    <submittedName>
        <fullName evidence="2">Uncharacterized protein</fullName>
    </submittedName>
</protein>
<evidence type="ECO:0000313" key="2">
    <source>
        <dbReference type="EMBL" id="GHE19475.1"/>
    </source>
</evidence>
<dbReference type="EMBL" id="BNAD01000028">
    <property type="protein sequence ID" value="GHE19475.1"/>
    <property type="molecule type" value="Genomic_DNA"/>
</dbReference>
<organism evidence="2 3">
    <name type="scientific">Nocardioides flavus</name>
    <name type="common">ex Wang et al. 2016</name>
    <dbReference type="NCBI Taxonomy" id="2058780"/>
    <lineage>
        <taxon>Bacteria</taxon>
        <taxon>Bacillati</taxon>
        <taxon>Actinomycetota</taxon>
        <taxon>Actinomycetes</taxon>
        <taxon>Propionibacteriales</taxon>
        <taxon>Nocardioidaceae</taxon>
        <taxon>Nocardioides</taxon>
    </lineage>
</organism>
<gene>
    <name evidence="2" type="ORF">GCM10011376_40850</name>
</gene>
<feature type="compositionally biased region" description="Basic and acidic residues" evidence="1">
    <location>
        <begin position="43"/>
        <end position="52"/>
    </location>
</feature>
<sequence>MLASTMQISNNNPTNPLNPHTGDLGRRETPEAQPHPPTPHPTNRTEKQADAG</sequence>
<accession>A0ABQ3HP71</accession>
<feature type="region of interest" description="Disordered" evidence="1">
    <location>
        <begin position="1"/>
        <end position="52"/>
    </location>
</feature>
<evidence type="ECO:0000256" key="1">
    <source>
        <dbReference type="SAM" id="MobiDB-lite"/>
    </source>
</evidence>
<keyword evidence="3" id="KW-1185">Reference proteome</keyword>